<dbReference type="STRING" id="29920.A0A329SSP4"/>
<gene>
    <name evidence="3" type="ORF">PC110_g3824</name>
    <name evidence="1" type="ORF">PC117_g2878</name>
    <name evidence="2" type="ORF">PC129_g1594</name>
</gene>
<evidence type="ECO:0000313" key="1">
    <source>
        <dbReference type="EMBL" id="KAG2952349.1"/>
    </source>
</evidence>
<dbReference type="EMBL" id="MJFZ01000056">
    <property type="protein sequence ID" value="RAW39963.1"/>
    <property type="molecule type" value="Genomic_DNA"/>
</dbReference>
<dbReference type="VEuPathDB" id="FungiDB:PC110_g3824"/>
<name>A0A329SSP4_9STRA</name>
<dbReference type="EMBL" id="RCMV01000026">
    <property type="protein sequence ID" value="KAG3227853.1"/>
    <property type="molecule type" value="Genomic_DNA"/>
</dbReference>
<comment type="caution">
    <text evidence="3">The sequence shown here is derived from an EMBL/GenBank/DDBJ whole genome shotgun (WGS) entry which is preliminary data.</text>
</comment>
<dbReference type="OrthoDB" id="121024at2759"/>
<dbReference type="AlphaFoldDB" id="A0A329SSP4"/>
<keyword evidence="4" id="KW-1185">Reference proteome</keyword>
<accession>A0A329SSP4</accession>
<dbReference type="Proteomes" id="UP000760860">
    <property type="component" value="Unassembled WGS sequence"/>
</dbReference>
<protein>
    <submittedName>
        <fullName evidence="3">Uncharacterized protein</fullName>
    </submittedName>
</protein>
<evidence type="ECO:0000313" key="3">
    <source>
        <dbReference type="EMBL" id="RAW39963.1"/>
    </source>
</evidence>
<organism evidence="3 4">
    <name type="scientific">Phytophthora cactorum</name>
    <dbReference type="NCBI Taxonomy" id="29920"/>
    <lineage>
        <taxon>Eukaryota</taxon>
        <taxon>Sar</taxon>
        <taxon>Stramenopiles</taxon>
        <taxon>Oomycota</taxon>
        <taxon>Peronosporomycetes</taxon>
        <taxon>Peronosporales</taxon>
        <taxon>Peronosporaceae</taxon>
        <taxon>Phytophthora</taxon>
    </lineage>
</organism>
<reference evidence="2" key="2">
    <citation type="submission" date="2018-05" db="EMBL/GenBank/DDBJ databases">
        <title>Effector identification in a new, highly contiguous assembly of the strawberry crown rot pathogen Phytophthora cactorum.</title>
        <authorList>
            <person name="Armitage A.D."/>
            <person name="Nellist C.F."/>
            <person name="Bates H."/>
            <person name="Vickerstaff R.J."/>
            <person name="Harrison R.J."/>
        </authorList>
    </citation>
    <scope>NUCLEOTIDE SEQUENCE</scope>
    <source>
        <strain evidence="1">4040</strain>
        <strain evidence="2">P421</strain>
    </source>
</reference>
<dbReference type="Proteomes" id="UP000251314">
    <property type="component" value="Unassembled WGS sequence"/>
</dbReference>
<evidence type="ECO:0000313" key="2">
    <source>
        <dbReference type="EMBL" id="KAG3227853.1"/>
    </source>
</evidence>
<reference evidence="3 4" key="1">
    <citation type="submission" date="2018-01" db="EMBL/GenBank/DDBJ databases">
        <title>Draft genome of the strawberry crown rot pathogen Phytophthora cactorum.</title>
        <authorList>
            <person name="Armitage A.D."/>
            <person name="Lysoe E."/>
            <person name="Nellist C.F."/>
            <person name="Harrison R.J."/>
            <person name="Brurberg M.B."/>
        </authorList>
    </citation>
    <scope>NUCLEOTIDE SEQUENCE [LARGE SCALE GENOMIC DNA]</scope>
    <source>
        <strain evidence="3 4">10300</strain>
    </source>
</reference>
<sequence>MRVPPVWNSTNWQKKVEPRHSVAFMKFLLGEGFTLNDKTEDYKDQVLNTGRRVEDAVLKLLKALRVQMNGSGSVLHALRPLHKSGVFHMRTTAHKRLLHIGSVDDTAPVDTQGILAGVGRMQ</sequence>
<dbReference type="Proteomes" id="UP000736787">
    <property type="component" value="Unassembled WGS sequence"/>
</dbReference>
<dbReference type="EMBL" id="RCMK01000039">
    <property type="protein sequence ID" value="KAG2952349.1"/>
    <property type="molecule type" value="Genomic_DNA"/>
</dbReference>
<evidence type="ECO:0000313" key="4">
    <source>
        <dbReference type="Proteomes" id="UP000251314"/>
    </source>
</evidence>
<proteinExistence type="predicted"/>